<reference evidence="4 6" key="2">
    <citation type="journal article" date="2013" name="Nature">
        <title>Insights into bilaterian evolution from three spiralian genomes.</title>
        <authorList>
            <person name="Simakov O."/>
            <person name="Marletaz F."/>
            <person name="Cho S.J."/>
            <person name="Edsinger-Gonzales E."/>
            <person name="Havlak P."/>
            <person name="Hellsten U."/>
            <person name="Kuo D.H."/>
            <person name="Larsson T."/>
            <person name="Lv J."/>
            <person name="Arendt D."/>
            <person name="Savage R."/>
            <person name="Osoegawa K."/>
            <person name="de Jong P."/>
            <person name="Grimwood J."/>
            <person name="Chapman J.A."/>
            <person name="Shapiro H."/>
            <person name="Aerts A."/>
            <person name="Otillar R.P."/>
            <person name="Terry A.Y."/>
            <person name="Boore J.L."/>
            <person name="Grigoriev I.V."/>
            <person name="Lindberg D.R."/>
            <person name="Seaver E.C."/>
            <person name="Weisblat D.A."/>
            <person name="Putnam N.H."/>
            <person name="Rokhsar D.S."/>
        </authorList>
    </citation>
    <scope>NUCLEOTIDE SEQUENCE</scope>
    <source>
        <strain evidence="4 6">I ESC-2004</strain>
    </source>
</reference>
<dbReference type="InterPro" id="IPR004114">
    <property type="entry name" value="THUMP_dom"/>
</dbReference>
<keyword evidence="1" id="KW-0694">RNA-binding</keyword>
<dbReference type="EMBL" id="KB300949">
    <property type="protein sequence ID" value="ELU06109.1"/>
    <property type="molecule type" value="Genomic_DNA"/>
</dbReference>
<evidence type="ECO:0000259" key="3">
    <source>
        <dbReference type="PROSITE" id="PS51165"/>
    </source>
</evidence>
<evidence type="ECO:0000256" key="2">
    <source>
        <dbReference type="SAM" id="MobiDB-lite"/>
    </source>
</evidence>
<keyword evidence="6" id="KW-1185">Reference proteome</keyword>
<dbReference type="EMBL" id="AMQN01001248">
    <property type="status" value="NOT_ANNOTATED_CDS"/>
    <property type="molecule type" value="Genomic_DNA"/>
</dbReference>
<dbReference type="GO" id="GO:0003723">
    <property type="term" value="F:RNA binding"/>
    <property type="evidence" value="ECO:0007669"/>
    <property type="project" value="UniProtKB-UniRule"/>
</dbReference>
<gene>
    <name evidence="4" type="ORF">CAPTEDRAFT_227496</name>
</gene>
<dbReference type="AlphaFoldDB" id="R7UHU8"/>
<reference evidence="6" key="1">
    <citation type="submission" date="2012-12" db="EMBL/GenBank/DDBJ databases">
        <authorList>
            <person name="Hellsten U."/>
            <person name="Grimwood J."/>
            <person name="Chapman J.A."/>
            <person name="Shapiro H."/>
            <person name="Aerts A."/>
            <person name="Otillar R.P."/>
            <person name="Terry A.Y."/>
            <person name="Boore J.L."/>
            <person name="Simakov O."/>
            <person name="Marletaz F."/>
            <person name="Cho S.-J."/>
            <person name="Edsinger-Gonzales E."/>
            <person name="Havlak P."/>
            <person name="Kuo D.-H."/>
            <person name="Larsson T."/>
            <person name="Lv J."/>
            <person name="Arendt D."/>
            <person name="Savage R."/>
            <person name="Osoegawa K."/>
            <person name="de Jong P."/>
            <person name="Lindberg D.R."/>
            <person name="Seaver E.C."/>
            <person name="Weisblat D.A."/>
            <person name="Putnam N.H."/>
            <person name="Grigoriev I.V."/>
            <person name="Rokhsar D.S."/>
        </authorList>
    </citation>
    <scope>NUCLEOTIDE SEQUENCE</scope>
    <source>
        <strain evidence="6">I ESC-2004</strain>
    </source>
</reference>
<feature type="domain" description="THUMP" evidence="3">
    <location>
        <begin position="147"/>
        <end position="254"/>
    </location>
</feature>
<dbReference type="OrthoDB" id="367221at2759"/>
<dbReference type="OMA" id="KRFCDQA"/>
<dbReference type="Gene3D" id="3.30.2300.10">
    <property type="entry name" value="THUMP superfamily"/>
    <property type="match status" value="1"/>
</dbReference>
<feature type="compositionally biased region" description="Polar residues" evidence="2">
    <location>
        <begin position="401"/>
        <end position="414"/>
    </location>
</feature>
<dbReference type="EnsemblMetazoa" id="CapteT227496">
    <property type="protein sequence ID" value="CapteP227496"/>
    <property type="gene ID" value="CapteG227496"/>
</dbReference>
<feature type="compositionally biased region" description="Polar residues" evidence="2">
    <location>
        <begin position="444"/>
        <end position="456"/>
    </location>
</feature>
<evidence type="ECO:0000313" key="4">
    <source>
        <dbReference type="EMBL" id="ELU06109.1"/>
    </source>
</evidence>
<evidence type="ECO:0000256" key="1">
    <source>
        <dbReference type="PROSITE-ProRule" id="PRU00529"/>
    </source>
</evidence>
<name>R7UHU8_CAPTE</name>
<evidence type="ECO:0000313" key="5">
    <source>
        <dbReference type="EnsemblMetazoa" id="CapteP227496"/>
    </source>
</evidence>
<dbReference type="SUPFAM" id="SSF143437">
    <property type="entry name" value="THUMP domain-like"/>
    <property type="match status" value="1"/>
</dbReference>
<dbReference type="STRING" id="283909.R7UHU8"/>
<feature type="compositionally biased region" description="Basic residues" evidence="2">
    <location>
        <begin position="16"/>
        <end position="27"/>
    </location>
</feature>
<dbReference type="Pfam" id="PF02926">
    <property type="entry name" value="THUMP"/>
    <property type="match status" value="1"/>
</dbReference>
<dbReference type="GO" id="GO:0006400">
    <property type="term" value="P:tRNA modification"/>
    <property type="evidence" value="ECO:0007669"/>
    <property type="project" value="InterPro"/>
</dbReference>
<dbReference type="Proteomes" id="UP000014760">
    <property type="component" value="Unassembled WGS sequence"/>
</dbReference>
<dbReference type="PANTHER" id="PTHR13452">
    <property type="entry name" value="THUMP DOMAIN CONTAINING PROTEIN 1-RELATED"/>
    <property type="match status" value="1"/>
</dbReference>
<dbReference type="FunCoup" id="R7UHU8">
    <property type="interactions" value="2160"/>
</dbReference>
<proteinExistence type="predicted"/>
<accession>R7UHU8</accession>
<feature type="region of interest" description="Disordered" evidence="2">
    <location>
        <begin position="285"/>
        <end position="456"/>
    </location>
</feature>
<dbReference type="SMART" id="SM00981">
    <property type="entry name" value="THUMP"/>
    <property type="match status" value="1"/>
</dbReference>
<feature type="compositionally biased region" description="Basic and acidic residues" evidence="2">
    <location>
        <begin position="289"/>
        <end position="307"/>
    </location>
</feature>
<evidence type="ECO:0000313" key="6">
    <source>
        <dbReference type="Proteomes" id="UP000014760"/>
    </source>
</evidence>
<protein>
    <recommendedName>
        <fullName evidence="3">THUMP domain-containing protein</fullName>
    </recommendedName>
</protein>
<dbReference type="CDD" id="cd11717">
    <property type="entry name" value="THUMP_THUMPD1_like"/>
    <property type="match status" value="1"/>
</dbReference>
<dbReference type="PROSITE" id="PS51165">
    <property type="entry name" value="THUMP"/>
    <property type="match status" value="1"/>
</dbReference>
<sequence>MVCSRMGSGPENKMSSTKRKKGHYIKASKGKKARHGYSKLDYGMTGFLITCNRYERETINEAYNLFNEYADVMYGPEKSEEDNSDGSDCDGEQDIEKALAAELASLKKEKSKTRKRFQVVESGANNCIFIRTTVEKPDEMLHKIFSDIHDSQKSRSRYMMRVTPTLGTCRADSEKLSALAGELMGKYFNKDCTKTYCIMYKARNNVSVNRHMAYKAVGEAIEGNAPLMRVSFDDPDVAITVDIIKTVCCVGIVKDFVKFRKYNIQEVARIDEKKAEKAAAKEALASEVKSNEESKDAPMMDSVKSDDAPMMDSVKSDDAPMMDSVKSDDAPIIDSVKSDDAPIIDSVNSDDAPIIGSVKSDDPPIIDSVNSDDAPIIGSVKSDNAPNIGSVKSEDAPIIDSVNSDDAPRTQSDNGPFVVMVKDSVMTSHGGPSMDSNLDPDISKSGSNSDDASNAE</sequence>
<dbReference type="HOGENOM" id="CLU_600273_0_0_1"/>
<reference evidence="5" key="3">
    <citation type="submission" date="2015-06" db="UniProtKB">
        <authorList>
            <consortium name="EnsemblMetazoa"/>
        </authorList>
    </citation>
    <scope>IDENTIFICATION</scope>
</reference>
<organism evidence="4">
    <name type="scientific">Capitella teleta</name>
    <name type="common">Polychaete worm</name>
    <dbReference type="NCBI Taxonomy" id="283909"/>
    <lineage>
        <taxon>Eukaryota</taxon>
        <taxon>Metazoa</taxon>
        <taxon>Spiralia</taxon>
        <taxon>Lophotrochozoa</taxon>
        <taxon>Annelida</taxon>
        <taxon>Polychaeta</taxon>
        <taxon>Sedentaria</taxon>
        <taxon>Scolecida</taxon>
        <taxon>Capitellidae</taxon>
        <taxon>Capitella</taxon>
    </lineage>
</organism>
<dbReference type="InterPro" id="IPR040183">
    <property type="entry name" value="THUMPD1-like"/>
</dbReference>
<feature type="region of interest" description="Disordered" evidence="2">
    <location>
        <begin position="1"/>
        <end position="27"/>
    </location>
</feature>
<dbReference type="PANTHER" id="PTHR13452:SF10">
    <property type="entry name" value="THUMP DOMAIN-CONTAINING PROTEIN 1"/>
    <property type="match status" value="1"/>
</dbReference>